<keyword evidence="2" id="KW-1185">Reference proteome</keyword>
<evidence type="ECO:0000313" key="1">
    <source>
        <dbReference type="EMBL" id="AKQ08292.1"/>
    </source>
</evidence>
<organism evidence="1 2">
    <name type="scientific">Bacillus phage PBC4</name>
    <dbReference type="NCBI Taxonomy" id="1675028"/>
    <lineage>
        <taxon>Viruses</taxon>
        <taxon>Duplodnaviria</taxon>
        <taxon>Heunggongvirae</taxon>
        <taxon>Uroviricota</taxon>
        <taxon>Caudoviricetes</taxon>
        <taxon>Sejongvirinae</taxon>
        <taxon>Yihwangvirus</taxon>
        <taxon>Yihwangvirus PBC4</taxon>
    </lineage>
</organism>
<dbReference type="Proteomes" id="UP000224963">
    <property type="component" value="Segment"/>
</dbReference>
<dbReference type="EMBL" id="KT070866">
    <property type="protein sequence ID" value="AKQ08292.1"/>
    <property type="molecule type" value="Genomic_DNA"/>
</dbReference>
<name>A0A1D6X8C6_9CAUD</name>
<gene>
    <name evidence="1" type="ORF">PBC4_100</name>
</gene>
<protein>
    <submittedName>
        <fullName evidence="1">Uncharacterized protein</fullName>
    </submittedName>
</protein>
<proteinExistence type="predicted"/>
<sequence length="108" mass="12574">MNKTDLKNLNAFIDGYNKLVEETGFDYTDVYPQRPVVEKVNDISIGFDFSKDETGKYGIPSIHKDHRKEEGYENSVWEEYEFNRETGEHDILVGTFTLGEKGKYIKLK</sequence>
<evidence type="ECO:0000313" key="2">
    <source>
        <dbReference type="Proteomes" id="UP000224963"/>
    </source>
</evidence>
<reference evidence="1 2" key="1">
    <citation type="journal article" date="2016" name="FEMS Microbiol. Lett.">
        <title>Characterization of LysPBC4, a novel Bacillus cereus-specific endolysin of bacteriophage PBC4.</title>
        <authorList>
            <person name="Na H."/>
            <person name="Kong M."/>
            <person name="Ryu S."/>
        </authorList>
    </citation>
    <scope>NUCLEOTIDE SEQUENCE [LARGE SCALE GENOMIC DNA]</scope>
</reference>
<accession>A0A1D6X8C6</accession>